<feature type="domain" description="DH" evidence="3">
    <location>
        <begin position="96"/>
        <end position="291"/>
    </location>
</feature>
<dbReference type="AlphaFoldDB" id="J4GUU0"/>
<feature type="region of interest" description="Disordered" evidence="2">
    <location>
        <begin position="527"/>
        <end position="658"/>
    </location>
</feature>
<keyword evidence="1" id="KW-0175">Coiled coil</keyword>
<evidence type="ECO:0000256" key="2">
    <source>
        <dbReference type="SAM" id="MobiDB-lite"/>
    </source>
</evidence>
<proteinExistence type="predicted"/>
<dbReference type="InterPro" id="IPR035899">
    <property type="entry name" value="DBL_dom_sf"/>
</dbReference>
<sequence>MNGIAAVVTTAGSAPSPLNRKKSSISSTNVPQSRSEPRKQNDQHLPVAGEAGKSTPKTREGASQNASNSATGFPETQSRGIATTLPTSSSSDSGIKKLNLLADLVRTEKQYVDLLAGTIRTVASAWSRSNLPPPELDRMFRGIESIYKANRSIWQRLKEIEANPSSPQTLGDLLMKLIDDLETPYTDYYTKFLTGFDAWEAIQSNPRVRTILAMFSSSNPPPLPESSPEHPPEPPLWTLDRLFLLPRERLDYYRRMYFRLLKSTVPGKSDHRSLSAALEKIEKLLATQEKRVAIVVNQEQSDAVKITPMPLGNKSLGDPRSKPQQPSSGNLQPPSKQISLARDNKTLASSPSGRELEVKSTTGHRISPSQLPMTVTDLESCVSTERTVDLFTMKAKHVRLQLLPPTLSFSREVRCSGEVVIRFVPQSTGVETIHEKGHIFVLTDLVLICEEMEPHEQHQRGHHGSGMWLLYPPLTGRHLRAKSVSNPSNALTITVMKKETLLLEASSLESRDQLLANLEQCFEAATAALSPPKNQPPDLAHPPSSTGMELPSTSHARHQSTSNETEPSGYQRSSSRMRSSSAVSSHSADRYHGGPIVPSAAPVSKDANPVTRSPSRPKQSSPSQPRLAYPARSSSKSTSQAGRVAQDTGQLARAPSFSPGQVVPIDSFFPSQRPIPQTYVPVFMMPPQSADQGQGYKTAGHQQRPSLGVAHDASHGQTKTAREPSRPRNVPVQDTSSSGTLPTRILAENPGMHHTTAPEGHAPTVDRRGRSSAGSANTLLHKSNSSRSLRAQHSDTPAVSVPPMPSYPGDQPRAQPSFLARARSTSSFHSHSSQLRPPSRPSMPSAYPSTQSVSTLVSFQAPSPPESLVEEMHVPAAPTTTSITEQMKCKVFLQQHHEQWKALGTAKLKLYRESPTNVKQLVVVSENKDKPVLVSTIVLADGVERVGKTGVAVEVSDRGKRTGMIYMIQVRDEKSAGTLFDKLLVGSDRASVRVRG</sequence>
<dbReference type="PROSITE" id="PS50010">
    <property type="entry name" value="DH_2"/>
    <property type="match status" value="1"/>
</dbReference>
<feature type="compositionally biased region" description="Polar residues" evidence="2">
    <location>
        <begin position="543"/>
        <end position="566"/>
    </location>
</feature>
<feature type="compositionally biased region" description="Low complexity" evidence="2">
    <location>
        <begin position="612"/>
        <end position="626"/>
    </location>
</feature>
<feature type="compositionally biased region" description="Low complexity" evidence="2">
    <location>
        <begin position="824"/>
        <end position="833"/>
    </location>
</feature>
<feature type="compositionally biased region" description="Polar residues" evidence="2">
    <location>
        <begin position="772"/>
        <end position="797"/>
    </location>
</feature>
<feature type="region of interest" description="Disordered" evidence="2">
    <location>
        <begin position="1"/>
        <end position="93"/>
    </location>
</feature>
<protein>
    <recommendedName>
        <fullName evidence="3">DH domain-containing protein</fullName>
    </recommendedName>
</protein>
<feature type="compositionally biased region" description="Polar residues" evidence="2">
    <location>
        <begin position="61"/>
        <end position="93"/>
    </location>
</feature>
<dbReference type="GO" id="GO:0005737">
    <property type="term" value="C:cytoplasm"/>
    <property type="evidence" value="ECO:0007669"/>
    <property type="project" value="TreeGrafter"/>
</dbReference>
<dbReference type="InterPro" id="IPR051092">
    <property type="entry name" value="FYVE_RhoGEF_PH"/>
</dbReference>
<dbReference type="SMART" id="SM00325">
    <property type="entry name" value="RhoGEF"/>
    <property type="match status" value="1"/>
</dbReference>
<dbReference type="OrthoDB" id="6244550at2759"/>
<dbReference type="InParanoid" id="J4GUU0"/>
<accession>J4GUU0</accession>
<dbReference type="STRING" id="599839.J4GUU0"/>
<feature type="compositionally biased region" description="Polar residues" evidence="2">
    <location>
        <begin position="359"/>
        <end position="368"/>
    </location>
</feature>
<dbReference type="Gene3D" id="1.20.900.10">
    <property type="entry name" value="Dbl homology (DH) domain"/>
    <property type="match status" value="1"/>
</dbReference>
<dbReference type="InterPro" id="IPR000219">
    <property type="entry name" value="DH_dom"/>
</dbReference>
<dbReference type="HOGENOM" id="CLU_005338_0_0_1"/>
<feature type="region of interest" description="Disordered" evidence="2">
    <location>
        <begin position="686"/>
        <end position="849"/>
    </location>
</feature>
<name>J4GUU0_9APHY</name>
<feature type="region of interest" description="Disordered" evidence="2">
    <location>
        <begin position="305"/>
        <end position="368"/>
    </location>
</feature>
<feature type="coiled-coil region" evidence="1">
    <location>
        <begin position="271"/>
        <end position="298"/>
    </location>
</feature>
<feature type="compositionally biased region" description="Polar residues" evidence="2">
    <location>
        <begin position="732"/>
        <end position="741"/>
    </location>
</feature>
<dbReference type="GO" id="GO:0005085">
    <property type="term" value="F:guanyl-nucleotide exchange factor activity"/>
    <property type="evidence" value="ECO:0007669"/>
    <property type="project" value="InterPro"/>
</dbReference>
<organism evidence="4 5">
    <name type="scientific">Fibroporia radiculosa</name>
    <dbReference type="NCBI Taxonomy" id="599839"/>
    <lineage>
        <taxon>Eukaryota</taxon>
        <taxon>Fungi</taxon>
        <taxon>Dikarya</taxon>
        <taxon>Basidiomycota</taxon>
        <taxon>Agaricomycotina</taxon>
        <taxon>Agaricomycetes</taxon>
        <taxon>Polyporales</taxon>
        <taxon>Fibroporiaceae</taxon>
        <taxon>Fibroporia</taxon>
    </lineage>
</organism>
<gene>
    <name evidence="4" type="ORF">FIBRA_07379</name>
</gene>
<dbReference type="EMBL" id="HE797181">
    <property type="protein sequence ID" value="CCM05170.1"/>
    <property type="molecule type" value="Genomic_DNA"/>
</dbReference>
<dbReference type="Proteomes" id="UP000006352">
    <property type="component" value="Unassembled WGS sequence"/>
</dbReference>
<feature type="compositionally biased region" description="Polar residues" evidence="2">
    <location>
        <begin position="24"/>
        <end position="34"/>
    </location>
</feature>
<feature type="compositionally biased region" description="Polar residues" evidence="2">
    <location>
        <begin position="322"/>
        <end position="338"/>
    </location>
</feature>
<evidence type="ECO:0000256" key="1">
    <source>
        <dbReference type="SAM" id="Coils"/>
    </source>
</evidence>
<evidence type="ECO:0000259" key="3">
    <source>
        <dbReference type="PROSITE" id="PS50010"/>
    </source>
</evidence>
<reference evidence="4 5" key="1">
    <citation type="journal article" date="2012" name="Appl. Environ. Microbiol.">
        <title>Short-read sequencing for genomic analysis of the brown rot fungus Fibroporia radiculosa.</title>
        <authorList>
            <person name="Tang J.D."/>
            <person name="Perkins A.D."/>
            <person name="Sonstegard T.S."/>
            <person name="Schroeder S.G."/>
            <person name="Burgess S.C."/>
            <person name="Diehl S.V."/>
        </authorList>
    </citation>
    <scope>NUCLEOTIDE SEQUENCE [LARGE SCALE GENOMIC DNA]</scope>
    <source>
        <strain evidence="4 5">TFFH 294</strain>
    </source>
</reference>
<evidence type="ECO:0000313" key="4">
    <source>
        <dbReference type="EMBL" id="CCM05170.1"/>
    </source>
</evidence>
<dbReference type="Pfam" id="PF00621">
    <property type="entry name" value="RhoGEF"/>
    <property type="match status" value="1"/>
</dbReference>
<dbReference type="GeneID" id="24100081"/>
<evidence type="ECO:0000313" key="5">
    <source>
        <dbReference type="Proteomes" id="UP000006352"/>
    </source>
</evidence>
<feature type="compositionally biased region" description="Low complexity" evidence="2">
    <location>
        <begin position="568"/>
        <end position="586"/>
    </location>
</feature>
<feature type="compositionally biased region" description="Polar residues" evidence="2">
    <location>
        <begin position="632"/>
        <end position="641"/>
    </location>
</feature>
<keyword evidence="5" id="KW-1185">Reference proteome</keyword>
<dbReference type="PANTHER" id="PTHR12673">
    <property type="entry name" value="FACIOGENITAL DYSPLASIA PROTEIN"/>
    <property type="match status" value="1"/>
</dbReference>
<dbReference type="RefSeq" id="XP_012184453.1">
    <property type="nucleotide sequence ID" value="XM_012329063.1"/>
</dbReference>
<dbReference type="PANTHER" id="PTHR12673:SF159">
    <property type="entry name" value="LD03170P"/>
    <property type="match status" value="1"/>
</dbReference>
<dbReference type="SUPFAM" id="SSF48065">
    <property type="entry name" value="DBL homology domain (DH-domain)"/>
    <property type="match status" value="1"/>
</dbReference>